<dbReference type="STRING" id="37003.ENSKMAP00000021251"/>
<dbReference type="SMART" id="SM00333">
    <property type="entry name" value="TUDOR"/>
    <property type="match status" value="5"/>
</dbReference>
<dbReference type="Ensembl" id="ENSKMAT00000021528.1">
    <property type="protein sequence ID" value="ENSKMAP00000021251.1"/>
    <property type="gene ID" value="ENSKMAG00000015790.1"/>
</dbReference>
<protein>
    <recommendedName>
        <fullName evidence="2">Tudor domain-containing protein</fullName>
    </recommendedName>
</protein>
<evidence type="ECO:0000259" key="2">
    <source>
        <dbReference type="PROSITE" id="PS50304"/>
    </source>
</evidence>
<reference evidence="3" key="2">
    <citation type="submission" date="2025-09" db="UniProtKB">
        <authorList>
            <consortium name="Ensembl"/>
        </authorList>
    </citation>
    <scope>IDENTIFICATION</scope>
</reference>
<dbReference type="Proteomes" id="UP000264800">
    <property type="component" value="Unplaced"/>
</dbReference>
<feature type="domain" description="Tudor" evidence="2">
    <location>
        <begin position="572"/>
        <end position="631"/>
    </location>
</feature>
<proteinExistence type="predicted"/>
<dbReference type="OMA" id="KGTWDDQ"/>
<dbReference type="FunFam" id="2.30.30.140:FF:000018">
    <property type="entry name" value="Serine/threonine-protein kinase 31"/>
    <property type="match status" value="1"/>
</dbReference>
<dbReference type="Gene3D" id="2.40.50.90">
    <property type="match status" value="5"/>
</dbReference>
<feature type="domain" description="Tudor" evidence="2">
    <location>
        <begin position="288"/>
        <end position="348"/>
    </location>
</feature>
<dbReference type="PROSITE" id="PS50304">
    <property type="entry name" value="TUDOR"/>
    <property type="match status" value="4"/>
</dbReference>
<dbReference type="Gene3D" id="2.30.30.140">
    <property type="match status" value="5"/>
</dbReference>
<feature type="region of interest" description="Disordered" evidence="1">
    <location>
        <begin position="1224"/>
        <end position="1247"/>
    </location>
</feature>
<dbReference type="GeneTree" id="ENSGT00940000159049"/>
<organism evidence="3 4">
    <name type="scientific">Kryptolebias marmoratus</name>
    <name type="common">Mangrove killifish</name>
    <name type="synonym">Rivulus marmoratus</name>
    <dbReference type="NCBI Taxonomy" id="37003"/>
    <lineage>
        <taxon>Eukaryota</taxon>
        <taxon>Metazoa</taxon>
        <taxon>Chordata</taxon>
        <taxon>Craniata</taxon>
        <taxon>Vertebrata</taxon>
        <taxon>Euteleostomi</taxon>
        <taxon>Actinopterygii</taxon>
        <taxon>Neopterygii</taxon>
        <taxon>Teleostei</taxon>
        <taxon>Neoteleostei</taxon>
        <taxon>Acanthomorphata</taxon>
        <taxon>Ovalentaria</taxon>
        <taxon>Atherinomorphae</taxon>
        <taxon>Cyprinodontiformes</taxon>
        <taxon>Rivulidae</taxon>
        <taxon>Kryptolebias</taxon>
    </lineage>
</organism>
<evidence type="ECO:0000313" key="4">
    <source>
        <dbReference type="Proteomes" id="UP000264800"/>
    </source>
</evidence>
<dbReference type="PANTHER" id="PTHR22948">
    <property type="entry name" value="TUDOR DOMAIN CONTAINING PROTEIN"/>
    <property type="match status" value="1"/>
</dbReference>
<dbReference type="InterPro" id="IPR002999">
    <property type="entry name" value="Tudor"/>
</dbReference>
<dbReference type="PANTHER" id="PTHR22948:SF15">
    <property type="entry name" value="TUDOR DOMAIN-CONTAINING PROTEIN 6"/>
    <property type="match status" value="1"/>
</dbReference>
<keyword evidence="4" id="KW-1185">Reference proteome</keyword>
<feature type="domain" description="Tudor" evidence="2">
    <location>
        <begin position="787"/>
        <end position="843"/>
    </location>
</feature>
<sequence>MCSIPGLPTPGSEVPVLITRVNLQSSQGLLELWVNMDDGRKHIYEQMREEIQIPQSQFYRSEGKPGDLCVVCISDTWHRARIVSIQSETYNVFLIDQGRHYATTSEALAWSKSDSCLLPPETESCILANVIFLQKEWPETVTKFLMCLPGKKFRGLVQHVLMPDRIILLEIPVLSNYMCKLGAAKKIKAEQFKEFVQQCLHAVREEFSESFSLTLEPDLDVSCLPAQCDHYFYPELTTDTIETVIVTEVIDPLNIFCLLFIFSKAVKLLSEQLHQHYEESSDFGEAQPQSCGGPCAARGTDGKWRRSLLKQNIATSEDTVEVFHVDEGKTELVKAEDIRPLHGKFLKMPIVTYLCSLNKIPDTSREEAADKTDDLKSMLLNQTVVARFDHYNKPQDVYYVTLYAPNAACVNDIFLEKAGLTSSSESEQDLNVHNGTSLFPSSCEEKEFVDLHFKTNELDDLQKETSPGTKMRVGNGCTDDSSTSGINNNYVKGNHDVPVPLLHNNGHLSTSLLSEEQNACDDSVFAVGKTVNVKVSCIESPQKFWCQATESADSFRRLMQDLQTHYASGYSQPLVESVYVARNSENKMWYRARIIASHDAPTVHVRFIDYGQTQNVPLRDVCPIDPVFLQLKAQAFQCCLFSLKSPSDHTPVSWTDAEFHEFLKFVDLGTSSDTDLKCLVKAVTSDEDGLLLNMVDIQRESESVCKLLAQKCAQSSPQKQFPSVVSLDEYCYSTVDFEMGGEEKVLVTSSVTVSQFYCQLHRNSHVLDKLMKNIAKLLNNPQSADHTFELNSICLARHIDNQWYRGQIVEMSPILKVHFVDYGDTLAVLESNIQPFPSEASAARFVPVQAIPLALFDMPADLPPEVNQWFADFAVGRSFMISVVAKSDEGKLIVELFDGSLNVNMMVKEKVEKLKLAKMTCMNKHSDQQLSDSSKAPLPNGDCTTQELNRASAMKTTEQKEDHSRNKHKDFQPQINQEQVDERKPSLDDVPDKEAVAETVIQGSHNNLKMTPHSNDACPEGNCKIYRYKWPSVPQNTTVDVYASCIVGPDHFWCQYTDTEDLNIVSKFAEEAGQAQDAISPQKLEPGSPCLALFSSDNLWYRAQVIQKVDKTLKVLFVDYGNESNVDINNVRSLPYSLLEIPPQAFLCCLNGFNKSSGSWDDKVHDEFPNLLVNKHLKVKIVDLENDSVIAVPRYTVTTECNKVVINKILQKYWKSDSVEHSVTSVTRTNMSPQSIQTESNKINFAS</sequence>
<accession>A0A3Q3AX97</accession>
<name>A0A3Q3AX97_KRYMA</name>
<dbReference type="InterPro" id="IPR035437">
    <property type="entry name" value="SNase_OB-fold_sf"/>
</dbReference>
<dbReference type="Pfam" id="PF00567">
    <property type="entry name" value="TUDOR"/>
    <property type="match status" value="5"/>
</dbReference>
<feature type="region of interest" description="Disordered" evidence="1">
    <location>
        <begin position="926"/>
        <end position="945"/>
    </location>
</feature>
<evidence type="ECO:0000313" key="3">
    <source>
        <dbReference type="Ensembl" id="ENSKMAP00000021251.1"/>
    </source>
</evidence>
<dbReference type="InterPro" id="IPR050621">
    <property type="entry name" value="Tudor_domain_containing"/>
</dbReference>
<feature type="domain" description="Tudor" evidence="2">
    <location>
        <begin position="1083"/>
        <end position="1141"/>
    </location>
</feature>
<reference evidence="3" key="1">
    <citation type="submission" date="2025-08" db="UniProtKB">
        <authorList>
            <consortium name="Ensembl"/>
        </authorList>
    </citation>
    <scope>IDENTIFICATION</scope>
</reference>
<evidence type="ECO:0000256" key="1">
    <source>
        <dbReference type="SAM" id="MobiDB-lite"/>
    </source>
</evidence>
<feature type="region of interest" description="Disordered" evidence="1">
    <location>
        <begin position="952"/>
        <end position="988"/>
    </location>
</feature>
<dbReference type="AlphaFoldDB" id="A0A3Q3AX97"/>
<dbReference type="SUPFAM" id="SSF63748">
    <property type="entry name" value="Tudor/PWWP/MBT"/>
    <property type="match status" value="5"/>
</dbReference>